<dbReference type="SUPFAM" id="SSF140500">
    <property type="entry name" value="BAS1536-like"/>
    <property type="match status" value="1"/>
</dbReference>
<dbReference type="AlphaFoldDB" id="A0A2U3AQA7"/>
<dbReference type="Gene3D" id="4.10.280.10">
    <property type="entry name" value="Helix-loop-helix DNA-binding domain"/>
    <property type="match status" value="1"/>
</dbReference>
<proteinExistence type="predicted"/>
<dbReference type="EMBL" id="QFVR01000001">
    <property type="protein sequence ID" value="PWI26740.1"/>
    <property type="molecule type" value="Genomic_DNA"/>
</dbReference>
<evidence type="ECO:0000313" key="1">
    <source>
        <dbReference type="EMBL" id="PWI26740.1"/>
    </source>
</evidence>
<name>A0A2U3AQA7_9BACL</name>
<comment type="caution">
    <text evidence="1">The sequence shown here is derived from an EMBL/GenBank/DDBJ whole genome shotgun (WGS) entry which is preliminary data.</text>
</comment>
<dbReference type="Proteomes" id="UP000245938">
    <property type="component" value="Unassembled WGS sequence"/>
</dbReference>
<dbReference type="GO" id="GO:0043937">
    <property type="term" value="P:regulation of sporulation"/>
    <property type="evidence" value="ECO:0007669"/>
    <property type="project" value="InterPro"/>
</dbReference>
<organism evidence="1 2">
    <name type="scientific">Kurthia sibirica</name>
    <dbReference type="NCBI Taxonomy" id="202750"/>
    <lineage>
        <taxon>Bacteria</taxon>
        <taxon>Bacillati</taxon>
        <taxon>Bacillota</taxon>
        <taxon>Bacilli</taxon>
        <taxon>Bacillales</taxon>
        <taxon>Caryophanaceae</taxon>
        <taxon>Kurthia</taxon>
    </lineage>
</organism>
<keyword evidence="2" id="KW-1185">Reference proteome</keyword>
<evidence type="ECO:0000313" key="2">
    <source>
        <dbReference type="Proteomes" id="UP000245938"/>
    </source>
</evidence>
<gene>
    <name evidence="1" type="ORF">DEX24_00110</name>
</gene>
<accession>A0A2U3AQA7</accession>
<protein>
    <submittedName>
        <fullName evidence="1">Aspartyl-phosphate phosphatase Spo0E family protein</fullName>
    </submittedName>
</protein>
<dbReference type="Pfam" id="PF09388">
    <property type="entry name" value="SpoOE-like"/>
    <property type="match status" value="1"/>
</dbReference>
<sequence>MSKEVLKKLEQTREKMIQCGLEKGFLNDETIRLSRKLDSLLNLYQLKEGSSQYNLPIKSADYDVN</sequence>
<dbReference type="InterPro" id="IPR036638">
    <property type="entry name" value="HLH_DNA-bd_sf"/>
</dbReference>
<dbReference type="GO" id="GO:0046983">
    <property type="term" value="F:protein dimerization activity"/>
    <property type="evidence" value="ECO:0007669"/>
    <property type="project" value="InterPro"/>
</dbReference>
<dbReference type="OrthoDB" id="2738512at2"/>
<dbReference type="RefSeq" id="WP_109304364.1">
    <property type="nucleotide sequence ID" value="NZ_BJUF01000001.1"/>
</dbReference>
<reference evidence="1 2" key="1">
    <citation type="submission" date="2018-05" db="EMBL/GenBank/DDBJ databases">
        <title>Kurthia sibirica genome sequence.</title>
        <authorList>
            <person name="Maclea K.S."/>
            <person name="Goen A.E."/>
        </authorList>
    </citation>
    <scope>NUCLEOTIDE SEQUENCE [LARGE SCALE GENOMIC DNA]</scope>
    <source>
        <strain evidence="1 2">ATCC 49154</strain>
    </source>
</reference>
<dbReference type="InterPro" id="IPR018540">
    <property type="entry name" value="Spo0E-like"/>
</dbReference>
<dbReference type="InterPro" id="IPR037208">
    <property type="entry name" value="Spo0E-like_sf"/>
</dbReference>